<sequence>MLADCTGRLTAARPTRSAVRLRAPPGRARRHPPVPRIAPPKPPAARPSSRTPARASPTCKLLPFFDTDTRRMVQVPQRSALGGPTLIRLLARLADADVPPSGQPLSDRLSQWLAWTDAIALSSALSVSPPVAAAGARPASDDPHGQGARVRASLAKAIARAGAFAAPRDGGARGAPRGAPNDAPADFTLFRHDYLSIQQAMEIDIGDLRNRLRQTMAGRTPALARLAVLDATMERALVARERSLFASVPKLLGAYFERLRQAERQRVAEAGAGPDADPHAATDPAAPAPDAWLDAFRADMQSVLLAELDIRFQPVEGLLAALRAS</sequence>
<name>Q2T652_BURTA</name>
<organism evidence="2 3">
    <name type="scientific">Burkholderia thailandensis (strain ATCC 700388 / DSM 13276 / CCUG 48851 / CIP 106301 / E264)</name>
    <dbReference type="NCBI Taxonomy" id="271848"/>
    <lineage>
        <taxon>Bacteria</taxon>
        <taxon>Pseudomonadati</taxon>
        <taxon>Pseudomonadota</taxon>
        <taxon>Betaproteobacteria</taxon>
        <taxon>Burkholderiales</taxon>
        <taxon>Burkholderiaceae</taxon>
        <taxon>Burkholderia</taxon>
        <taxon>pseudomallei group</taxon>
    </lineage>
</organism>
<dbReference type="Pfam" id="PF11828">
    <property type="entry name" value="DUF3348"/>
    <property type="match status" value="1"/>
</dbReference>
<dbReference type="HOGENOM" id="CLU_076297_0_0_4"/>
<feature type="compositionally biased region" description="Low complexity" evidence="1">
    <location>
        <begin position="46"/>
        <end position="57"/>
    </location>
</feature>
<feature type="compositionally biased region" description="Pro residues" evidence="1">
    <location>
        <begin position="34"/>
        <end position="45"/>
    </location>
</feature>
<gene>
    <name evidence="2" type="ordered locus">BTH_II1150</name>
</gene>
<dbReference type="InterPro" id="IPR021783">
    <property type="entry name" value="DUF3348"/>
</dbReference>
<evidence type="ECO:0000313" key="2">
    <source>
        <dbReference type="EMBL" id="ABC34947.1"/>
    </source>
</evidence>
<evidence type="ECO:0000256" key="1">
    <source>
        <dbReference type="SAM" id="MobiDB-lite"/>
    </source>
</evidence>
<protein>
    <recommendedName>
        <fullName evidence="4">DUF3348 domain-containing protein</fullName>
    </recommendedName>
</protein>
<dbReference type="KEGG" id="bte:BTH_II1150"/>
<feature type="region of interest" description="Disordered" evidence="1">
    <location>
        <begin position="1"/>
        <end position="57"/>
    </location>
</feature>
<keyword evidence="3" id="KW-1185">Reference proteome</keyword>
<dbReference type="Proteomes" id="UP000001930">
    <property type="component" value="Chromosome II"/>
</dbReference>
<reference evidence="2 3" key="1">
    <citation type="journal article" date="2005" name="BMC Genomics">
        <title>Bacterial genome adaptation to niches: divergence of the potential virulence genes in three Burkholderia species of different survival strategies.</title>
        <authorList>
            <person name="Kim H.S."/>
            <person name="Schell M.A."/>
            <person name="Yu Y."/>
            <person name="Ulrich R.L."/>
            <person name="Sarria S.H."/>
            <person name="Nierman W.C."/>
            <person name="DeShazer D."/>
        </authorList>
    </citation>
    <scope>NUCLEOTIDE SEQUENCE [LARGE SCALE GENOMIC DNA]</scope>
    <source>
        <strain evidence="3">ATCC 700388 / DSM 13276 / CCUG 48851 / CIP 106301 / E264</strain>
    </source>
</reference>
<dbReference type="EMBL" id="CP000085">
    <property type="protein sequence ID" value="ABC34947.1"/>
    <property type="molecule type" value="Genomic_DNA"/>
</dbReference>
<dbReference type="AlphaFoldDB" id="Q2T652"/>
<proteinExistence type="predicted"/>
<accession>Q2T652</accession>
<evidence type="ECO:0008006" key="4">
    <source>
        <dbReference type="Google" id="ProtNLM"/>
    </source>
</evidence>
<evidence type="ECO:0000313" key="3">
    <source>
        <dbReference type="Proteomes" id="UP000001930"/>
    </source>
</evidence>